<dbReference type="Pfam" id="PF20421">
    <property type="entry name" value="DHR-2_Lobe_C"/>
    <property type="match status" value="1"/>
</dbReference>
<sequence>MGSVKSPRSISNVGDRAPSGLPTARQSRKSIFSRNNSARGSIFGGGGTSSAMFSSPNASQKNLAVPGLNFNVSQKRLSVSNVNTPASETKKVEVNGLLALLQGTIDAGVNGGTKLFCEAFLTEGYIDTHNSETDSQHVNKLRERLIEQVGVLKEGLKLFGENCQDYRGLYEHLNATYNQKLLKSLEQYTS</sequence>
<dbReference type="AlphaFoldDB" id="A0A7S2KNC7"/>
<dbReference type="GO" id="GO:0007264">
    <property type="term" value="P:small GTPase-mediated signal transduction"/>
    <property type="evidence" value="ECO:0007669"/>
    <property type="project" value="InterPro"/>
</dbReference>
<dbReference type="GO" id="GO:0005737">
    <property type="term" value="C:cytoplasm"/>
    <property type="evidence" value="ECO:0007669"/>
    <property type="project" value="TreeGrafter"/>
</dbReference>
<accession>A0A7S2KNC7</accession>
<dbReference type="InterPro" id="IPR046773">
    <property type="entry name" value="DOCKER_Lobe_C"/>
</dbReference>
<feature type="compositionally biased region" description="Polar residues" evidence="2">
    <location>
        <begin position="29"/>
        <end position="38"/>
    </location>
</feature>
<dbReference type="GO" id="GO:0031267">
    <property type="term" value="F:small GTPase binding"/>
    <property type="evidence" value="ECO:0007669"/>
    <property type="project" value="TreeGrafter"/>
</dbReference>
<dbReference type="Gene3D" id="1.20.58.740">
    <property type="match status" value="1"/>
</dbReference>
<dbReference type="PANTHER" id="PTHR45653">
    <property type="entry name" value="DEDICATOR OF CYTOKINESIS"/>
    <property type="match status" value="1"/>
</dbReference>
<dbReference type="PANTHER" id="PTHR45653:SF10">
    <property type="entry name" value="MYOBLAST CITY, ISOFORM B"/>
    <property type="match status" value="1"/>
</dbReference>
<feature type="domain" description="DOCKER" evidence="3">
    <location>
        <begin position="1"/>
        <end position="190"/>
    </location>
</feature>
<organism evidence="4">
    <name type="scientific">Bigelowiella natans</name>
    <name type="common">Pedinomonas minutissima</name>
    <name type="synonym">Chlorarachnion sp. (strain CCMP621)</name>
    <dbReference type="NCBI Taxonomy" id="227086"/>
    <lineage>
        <taxon>Eukaryota</taxon>
        <taxon>Sar</taxon>
        <taxon>Rhizaria</taxon>
        <taxon>Cercozoa</taxon>
        <taxon>Chlorarachniophyceae</taxon>
        <taxon>Bigelowiella</taxon>
    </lineage>
</organism>
<evidence type="ECO:0000313" key="4">
    <source>
        <dbReference type="EMBL" id="CAD9581971.1"/>
    </source>
</evidence>
<dbReference type="InterPro" id="IPR026791">
    <property type="entry name" value="DOCK"/>
</dbReference>
<evidence type="ECO:0000256" key="2">
    <source>
        <dbReference type="SAM" id="MobiDB-lite"/>
    </source>
</evidence>
<comment type="similarity">
    <text evidence="1">Belongs to the DOCK family.</text>
</comment>
<gene>
    <name evidence="4" type="ORF">BIGN1055_LOCUS1397</name>
</gene>
<name>A0A7S2KNC7_BIGNA</name>
<dbReference type="GO" id="GO:0005886">
    <property type="term" value="C:plasma membrane"/>
    <property type="evidence" value="ECO:0007669"/>
    <property type="project" value="TreeGrafter"/>
</dbReference>
<protein>
    <recommendedName>
        <fullName evidence="3">DOCKER domain-containing protein</fullName>
    </recommendedName>
</protein>
<dbReference type="GO" id="GO:0005085">
    <property type="term" value="F:guanyl-nucleotide exchange factor activity"/>
    <property type="evidence" value="ECO:0007669"/>
    <property type="project" value="InterPro"/>
</dbReference>
<reference evidence="4" key="1">
    <citation type="submission" date="2021-01" db="EMBL/GenBank/DDBJ databases">
        <authorList>
            <person name="Corre E."/>
            <person name="Pelletier E."/>
            <person name="Niang G."/>
            <person name="Scheremetjew M."/>
            <person name="Finn R."/>
            <person name="Kale V."/>
            <person name="Holt S."/>
            <person name="Cochrane G."/>
            <person name="Meng A."/>
            <person name="Brown T."/>
            <person name="Cohen L."/>
        </authorList>
    </citation>
    <scope>NUCLEOTIDE SEQUENCE</scope>
    <source>
        <strain evidence="4">CCMP1258.1</strain>
    </source>
</reference>
<feature type="compositionally biased region" description="Polar residues" evidence="2">
    <location>
        <begin position="1"/>
        <end position="12"/>
    </location>
</feature>
<evidence type="ECO:0000256" key="1">
    <source>
        <dbReference type="PROSITE-ProRule" id="PRU00984"/>
    </source>
</evidence>
<dbReference type="PROSITE" id="PS51651">
    <property type="entry name" value="DOCKER"/>
    <property type="match status" value="1"/>
</dbReference>
<proteinExistence type="inferred from homology"/>
<evidence type="ECO:0000259" key="3">
    <source>
        <dbReference type="PROSITE" id="PS51651"/>
    </source>
</evidence>
<dbReference type="InterPro" id="IPR027357">
    <property type="entry name" value="DOCKER_dom"/>
</dbReference>
<dbReference type="InterPro" id="IPR043162">
    <property type="entry name" value="DOCK_C_lobe_C"/>
</dbReference>
<dbReference type="EMBL" id="HBHA01002175">
    <property type="protein sequence ID" value="CAD9581971.1"/>
    <property type="molecule type" value="Transcribed_RNA"/>
</dbReference>
<feature type="region of interest" description="Disordered" evidence="2">
    <location>
        <begin position="1"/>
        <end position="38"/>
    </location>
</feature>